<reference evidence="2 3" key="1">
    <citation type="submission" date="2016-08" db="EMBL/GenBank/DDBJ databases">
        <authorList>
            <person name="Seilhamer J.J."/>
        </authorList>
    </citation>
    <scope>NUCLEOTIDE SEQUENCE [LARGE SCALE GENOMIC DNA]</scope>
    <source>
        <strain evidence="2 3">ANC 4874</strain>
    </source>
</reference>
<gene>
    <name evidence="2" type="ORF">GA0116959_1025</name>
</gene>
<proteinExistence type="predicted"/>
<dbReference type="RefSeq" id="WP_244878549.1">
    <property type="nucleotide sequence ID" value="NZ_FMBK01000002.1"/>
</dbReference>
<dbReference type="CDD" id="cd00882">
    <property type="entry name" value="Ras_like_GTPase"/>
    <property type="match status" value="1"/>
</dbReference>
<dbReference type="SUPFAM" id="SSF52540">
    <property type="entry name" value="P-loop containing nucleoside triphosphate hydrolases"/>
    <property type="match status" value="1"/>
</dbReference>
<organism evidence="2 3">
    <name type="scientific">Acinetobacter albensis</name>
    <dbReference type="NCBI Taxonomy" id="1673609"/>
    <lineage>
        <taxon>Bacteria</taxon>
        <taxon>Pseudomonadati</taxon>
        <taxon>Pseudomonadota</taxon>
        <taxon>Gammaproteobacteria</taxon>
        <taxon>Moraxellales</taxon>
        <taxon>Moraxellaceae</taxon>
        <taxon>Acinetobacter</taxon>
    </lineage>
</organism>
<sequence length="288" mass="33700">MYNFLILGEPAAGKSNFLRMLAYNWSLKNSSVIQTKTPSKLLSQDILQGYVVDRTQESYKNFEWCLKYQDKVINIELPEYNGEEFLALAQSPEWSKEWVERIEDCNGIILVISADKDEVYDLARPAESQVETQKNDKTGKDNLINNDLNYIAFFQQLFCLKQISRKTKKKIPLLIVMNFWDKVIKDKIDINPEQKLKNELPWFYEFIKTNWDTEYLKIFGISPLGDHAENLYVKSKYPDKPLKKVSDAKGKFVKSLPTQSWVVNNDNPQEKIRNLSLPFMWLFEKVGS</sequence>
<dbReference type="Pfam" id="PF19975">
    <property type="entry name" value="DO-GTPase1"/>
    <property type="match status" value="1"/>
</dbReference>
<feature type="domain" description="Double-GTPase 1" evidence="1">
    <location>
        <begin position="5"/>
        <end position="282"/>
    </location>
</feature>
<dbReference type="AlphaFoldDB" id="A0A1C4GRW5"/>
<evidence type="ECO:0000313" key="3">
    <source>
        <dbReference type="Proteomes" id="UP000243661"/>
    </source>
</evidence>
<accession>A0A1C4GRW5</accession>
<protein>
    <recommendedName>
        <fullName evidence="1">Double-GTPase 1 domain-containing protein</fullName>
    </recommendedName>
</protein>
<evidence type="ECO:0000313" key="2">
    <source>
        <dbReference type="EMBL" id="SCC70919.1"/>
    </source>
</evidence>
<dbReference type="InterPro" id="IPR045530">
    <property type="entry name" value="DO-GTPase1"/>
</dbReference>
<dbReference type="Gene3D" id="3.40.50.300">
    <property type="entry name" value="P-loop containing nucleotide triphosphate hydrolases"/>
    <property type="match status" value="1"/>
</dbReference>
<dbReference type="EMBL" id="FMBK01000002">
    <property type="protein sequence ID" value="SCC70919.1"/>
    <property type="molecule type" value="Genomic_DNA"/>
</dbReference>
<dbReference type="InterPro" id="IPR027417">
    <property type="entry name" value="P-loop_NTPase"/>
</dbReference>
<name>A0A1C4GRW5_9GAMM</name>
<evidence type="ECO:0000259" key="1">
    <source>
        <dbReference type="Pfam" id="PF19975"/>
    </source>
</evidence>
<dbReference type="Proteomes" id="UP000243661">
    <property type="component" value="Unassembled WGS sequence"/>
</dbReference>